<feature type="compositionally biased region" description="Low complexity" evidence="7">
    <location>
        <begin position="107"/>
        <end position="125"/>
    </location>
</feature>
<evidence type="ECO:0000256" key="3">
    <source>
        <dbReference type="ARBA" id="ARBA00023015"/>
    </source>
</evidence>
<evidence type="ECO:0008006" key="9">
    <source>
        <dbReference type="Google" id="ProtNLM"/>
    </source>
</evidence>
<evidence type="ECO:0000256" key="2">
    <source>
        <dbReference type="ARBA" id="ARBA00010410"/>
    </source>
</evidence>
<evidence type="ECO:0000256" key="6">
    <source>
        <dbReference type="ARBA" id="ARBA00023242"/>
    </source>
</evidence>
<keyword evidence="6" id="KW-0539">Nucleus</keyword>
<dbReference type="GO" id="GO:0042795">
    <property type="term" value="P:snRNA transcription by RNA polymerase II"/>
    <property type="evidence" value="ECO:0007669"/>
    <property type="project" value="TreeGrafter"/>
</dbReference>
<sequence length="689" mass="77383">MSATTARTEVGASYASEPFEPSGLALDRRNCRLTQLQSLRERCYKAAGVHTIDYEVDLIRTLIHDKALDDDFSVAVRERWQTWARNANPFRSELASSAAAEIQSGNQSESDSDAPSQDSAAADPSSQEEDKTSRKRKRRKVFLSKQNRTHAGDSEPGVIEDWDAIRQEREARLRELDSVLPSAFRFDERQLKVYAHRLKLKYINSLDRPFEVKDIHRLTRPSWQPRHLKDSRHPQVSLSVLAGGSQGPSQPNVFIVSFFNSSIEGSKDDAKASHVDTQLSDMCHIDGDSTRDDYVRRICGDGLGGMKRIQTVELLSSHTLLDLQSSLLCWSDEQPERQHWHQRLKRQIDRQNVTLAKGKTSWRGEHDFAHEDSVENAENPDGRFARFTGKRRQTDSAFIVEDKLYNLGARHGDAAHEADYATLFDEWKKLPGNSDAKTGWNAMGGDLDVRLDQLGLIRIGQPYWMLHQGDCRHCFVVDQIRALRPSEALALSSPAMTTSVENATRGSTFIPFPRITWISAPTMLRFTVDDKDQYGLGHRILHWDGTVPVSHPGAGARGSADAGASILTTWQVAMDRTKRKHEGLVRKKQGKCMACSLRKAQVGILGGDRFRLPPASASHNDESSEQDGTVIDGLDEQLVMVCNSCAALLGLPTHSSSAVHDQKDSIELDWERINREKGRHADWTLFPMF</sequence>
<dbReference type="AlphaFoldDB" id="A0A077QXJ3"/>
<proteinExistence type="inferred from homology"/>
<evidence type="ECO:0000256" key="7">
    <source>
        <dbReference type="SAM" id="MobiDB-lite"/>
    </source>
</evidence>
<dbReference type="GO" id="GO:0019185">
    <property type="term" value="C:snRNA-activating protein complex"/>
    <property type="evidence" value="ECO:0007669"/>
    <property type="project" value="TreeGrafter"/>
</dbReference>
<dbReference type="GO" id="GO:0001006">
    <property type="term" value="F:RNA polymerase III type 3 promoter sequence-specific DNA binding"/>
    <property type="evidence" value="ECO:0007669"/>
    <property type="project" value="TreeGrafter"/>
</dbReference>
<reference evidence="8" key="1">
    <citation type="journal article" date="2014" name="Genome Biol. Evol.">
        <title>Gene Loss Rather Than Gene Gain Is Associated with a Host Jump from Monocots to Dicots in the Smut Fungus Melanopsichium pennsylvanicum.</title>
        <authorList>
            <person name="Sharma R."/>
            <person name="Mishra B."/>
            <person name="Runge F."/>
            <person name="Thines M."/>
        </authorList>
    </citation>
    <scope>NUCLEOTIDE SEQUENCE</scope>
    <source>
        <strain evidence="8">4</strain>
    </source>
</reference>
<keyword evidence="5" id="KW-0804">Transcription</keyword>
<evidence type="ECO:0000313" key="8">
    <source>
        <dbReference type="EMBL" id="CDI51083.1"/>
    </source>
</evidence>
<evidence type="ECO:0000256" key="5">
    <source>
        <dbReference type="ARBA" id="ARBA00023163"/>
    </source>
</evidence>
<dbReference type="GO" id="GO:0042796">
    <property type="term" value="P:snRNA transcription by RNA polymerase III"/>
    <property type="evidence" value="ECO:0007669"/>
    <property type="project" value="TreeGrafter"/>
</dbReference>
<dbReference type="GO" id="GO:0001046">
    <property type="term" value="F:core promoter sequence-specific DNA binding"/>
    <property type="evidence" value="ECO:0007669"/>
    <property type="project" value="TreeGrafter"/>
</dbReference>
<dbReference type="PANTHER" id="PTHR13421">
    <property type="entry name" value="SNRNA-ACTIVATING PROTEIN COMPLEX SUBUNIT 3"/>
    <property type="match status" value="1"/>
</dbReference>
<accession>A0A077QXJ3</accession>
<comment type="similarity">
    <text evidence="2">Belongs to the SNAPC3/SRD2 family.</text>
</comment>
<evidence type="ECO:0000256" key="4">
    <source>
        <dbReference type="ARBA" id="ARBA00023125"/>
    </source>
</evidence>
<dbReference type="Pfam" id="PF12251">
    <property type="entry name" value="SNAPC3"/>
    <property type="match status" value="1"/>
</dbReference>
<keyword evidence="3" id="KW-0805">Transcription regulation</keyword>
<dbReference type="GO" id="GO:0003681">
    <property type="term" value="F:bent DNA binding"/>
    <property type="evidence" value="ECO:0007669"/>
    <property type="project" value="TreeGrafter"/>
</dbReference>
<evidence type="ECO:0000256" key="1">
    <source>
        <dbReference type="ARBA" id="ARBA00004123"/>
    </source>
</evidence>
<organism evidence="8">
    <name type="scientific">Melanopsichium pennsylvanicum 4</name>
    <dbReference type="NCBI Taxonomy" id="1398559"/>
    <lineage>
        <taxon>Eukaryota</taxon>
        <taxon>Fungi</taxon>
        <taxon>Dikarya</taxon>
        <taxon>Basidiomycota</taxon>
        <taxon>Ustilaginomycotina</taxon>
        <taxon>Ustilaginomycetes</taxon>
        <taxon>Ustilaginales</taxon>
        <taxon>Ustilaginaceae</taxon>
        <taxon>Melanopsichium</taxon>
    </lineage>
</organism>
<feature type="region of interest" description="Disordered" evidence="7">
    <location>
        <begin position="95"/>
        <end position="156"/>
    </location>
</feature>
<dbReference type="InterPro" id="IPR022042">
    <property type="entry name" value="snRNA-activating_su3"/>
</dbReference>
<dbReference type="GO" id="GO:0005634">
    <property type="term" value="C:nucleus"/>
    <property type="evidence" value="ECO:0007669"/>
    <property type="project" value="UniProtKB-SubCell"/>
</dbReference>
<dbReference type="EMBL" id="HG529494">
    <property type="protein sequence ID" value="CDI51083.1"/>
    <property type="molecule type" value="Genomic_DNA"/>
</dbReference>
<keyword evidence="4" id="KW-0238">DNA-binding</keyword>
<feature type="compositionally biased region" description="Basic residues" evidence="7">
    <location>
        <begin position="133"/>
        <end position="142"/>
    </location>
</feature>
<dbReference type="PANTHER" id="PTHR13421:SF16">
    <property type="entry name" value="SNRNA-ACTIVATING PROTEIN COMPLEX SUBUNIT 3"/>
    <property type="match status" value="1"/>
</dbReference>
<dbReference type="GO" id="GO:0000978">
    <property type="term" value="F:RNA polymerase II cis-regulatory region sequence-specific DNA binding"/>
    <property type="evidence" value="ECO:0007669"/>
    <property type="project" value="TreeGrafter"/>
</dbReference>
<comment type="subcellular location">
    <subcellularLocation>
        <location evidence="1">Nucleus</location>
    </subcellularLocation>
</comment>
<name>A0A077QXJ3_9BASI</name>
<protein>
    <recommendedName>
        <fullName evidence="9">snRNA-activating protein complex subunit 3</fullName>
    </recommendedName>
</protein>